<dbReference type="EMBL" id="RXNV01000007">
    <property type="protein sequence ID" value="RTR30538.1"/>
    <property type="molecule type" value="Genomic_DNA"/>
</dbReference>
<name>A0A431W4X1_9GAMM</name>
<comment type="caution">
    <text evidence="1">The sequence shown here is derived from an EMBL/GenBank/DDBJ whole genome shotgun (WGS) entry which is preliminary data.</text>
</comment>
<dbReference type="Proteomes" id="UP000282060">
    <property type="component" value="Unassembled WGS sequence"/>
</dbReference>
<reference evidence="1 2" key="1">
    <citation type="submission" date="2018-12" db="EMBL/GenBank/DDBJ databases">
        <authorList>
            <person name="Yu L."/>
        </authorList>
    </citation>
    <scope>NUCLEOTIDE SEQUENCE [LARGE SCALE GENOMIC DNA]</scope>
    <source>
        <strain evidence="1 2">HAW-EB5</strain>
    </source>
</reference>
<organism evidence="1 2">
    <name type="scientific">Shewanella atlantica</name>
    <dbReference type="NCBI Taxonomy" id="271099"/>
    <lineage>
        <taxon>Bacteria</taxon>
        <taxon>Pseudomonadati</taxon>
        <taxon>Pseudomonadota</taxon>
        <taxon>Gammaproteobacteria</taxon>
        <taxon>Alteromonadales</taxon>
        <taxon>Shewanellaceae</taxon>
        <taxon>Shewanella</taxon>
    </lineage>
</organism>
<evidence type="ECO:0000313" key="2">
    <source>
        <dbReference type="Proteomes" id="UP000282060"/>
    </source>
</evidence>
<dbReference type="InterPro" id="IPR025361">
    <property type="entry name" value="DUF4265"/>
</dbReference>
<proteinExistence type="predicted"/>
<dbReference type="RefSeq" id="WP_126506589.1">
    <property type="nucleotide sequence ID" value="NZ_RXNV01000007.1"/>
</dbReference>
<dbReference type="AlphaFoldDB" id="A0A431W4X1"/>
<dbReference type="Pfam" id="PF14085">
    <property type="entry name" value="DUF4265"/>
    <property type="match status" value="1"/>
</dbReference>
<dbReference type="OrthoDB" id="5733460at2"/>
<accession>A0A431W4X1</accession>
<keyword evidence="2" id="KW-1185">Reference proteome</keyword>
<gene>
    <name evidence="1" type="ORF">EKG39_15005</name>
</gene>
<sequence>MHARFAKYTRMHTIQMLDANMNNHINLIVEGSEGGTQPVEVKLISSNVYRILFSPGFVEGIAAGDVIRLTDQVTGEFEVIEYGGNVSVKISDISRIVDKLPEIDSILTKIGARRDGNLEHVAVWTIPVKFGFNDIELSVANACKILKEPEWWYGNVYDSQNNPINWWL</sequence>
<evidence type="ECO:0000313" key="1">
    <source>
        <dbReference type="EMBL" id="RTR30538.1"/>
    </source>
</evidence>
<protein>
    <submittedName>
        <fullName evidence="1">DUF4265 domain-containing protein</fullName>
    </submittedName>
</protein>